<dbReference type="Proteomes" id="UP001352852">
    <property type="component" value="Unassembled WGS sequence"/>
</dbReference>
<evidence type="ECO:0000256" key="1">
    <source>
        <dbReference type="SAM" id="MobiDB-lite"/>
    </source>
</evidence>
<evidence type="ECO:0000313" key="2">
    <source>
        <dbReference type="EMBL" id="MED6286856.1"/>
    </source>
</evidence>
<reference evidence="2 3" key="1">
    <citation type="submission" date="2021-06" db="EMBL/GenBank/DDBJ databases">
        <authorList>
            <person name="Palmer J.M."/>
        </authorList>
    </citation>
    <scope>NUCLEOTIDE SEQUENCE [LARGE SCALE GENOMIC DNA]</scope>
    <source>
        <strain evidence="2 3">CL_MEX2019</strain>
        <tissue evidence="2">Muscle</tissue>
    </source>
</reference>
<protein>
    <submittedName>
        <fullName evidence="2">Uncharacterized protein</fullName>
    </submittedName>
</protein>
<sequence length="115" mass="12719">MSMMDVSLASSSHPPAPQSQAQDRAGHPNPLVRFVLVPLCAGRGYHSHRVILVNRPLLRWCPTVLFSPFVDNVSHCCSLESQSLGNGFVNIFRPININNSVLLLHLYSQHSFSSP</sequence>
<name>A0ABU7EII2_9TELE</name>
<evidence type="ECO:0000313" key="3">
    <source>
        <dbReference type="Proteomes" id="UP001352852"/>
    </source>
</evidence>
<accession>A0ABU7EII2</accession>
<proteinExistence type="predicted"/>
<feature type="region of interest" description="Disordered" evidence="1">
    <location>
        <begin position="1"/>
        <end position="27"/>
    </location>
</feature>
<feature type="compositionally biased region" description="Low complexity" evidence="1">
    <location>
        <begin position="7"/>
        <end position="22"/>
    </location>
</feature>
<comment type="caution">
    <text evidence="2">The sequence shown here is derived from an EMBL/GenBank/DDBJ whole genome shotgun (WGS) entry which is preliminary data.</text>
</comment>
<keyword evidence="3" id="KW-1185">Reference proteome</keyword>
<organism evidence="2 3">
    <name type="scientific">Characodon lateralis</name>
    <dbReference type="NCBI Taxonomy" id="208331"/>
    <lineage>
        <taxon>Eukaryota</taxon>
        <taxon>Metazoa</taxon>
        <taxon>Chordata</taxon>
        <taxon>Craniata</taxon>
        <taxon>Vertebrata</taxon>
        <taxon>Euteleostomi</taxon>
        <taxon>Actinopterygii</taxon>
        <taxon>Neopterygii</taxon>
        <taxon>Teleostei</taxon>
        <taxon>Neoteleostei</taxon>
        <taxon>Acanthomorphata</taxon>
        <taxon>Ovalentaria</taxon>
        <taxon>Atherinomorphae</taxon>
        <taxon>Cyprinodontiformes</taxon>
        <taxon>Goodeidae</taxon>
        <taxon>Characodon</taxon>
    </lineage>
</organism>
<gene>
    <name evidence="2" type="ORF">CHARACLAT_010322</name>
</gene>
<dbReference type="EMBL" id="JAHUTJ010058038">
    <property type="protein sequence ID" value="MED6286856.1"/>
    <property type="molecule type" value="Genomic_DNA"/>
</dbReference>